<organism evidence="2 3">
    <name type="scientific">Mycena sanguinolenta</name>
    <dbReference type="NCBI Taxonomy" id="230812"/>
    <lineage>
        <taxon>Eukaryota</taxon>
        <taxon>Fungi</taxon>
        <taxon>Dikarya</taxon>
        <taxon>Basidiomycota</taxon>
        <taxon>Agaricomycotina</taxon>
        <taxon>Agaricomycetes</taxon>
        <taxon>Agaricomycetidae</taxon>
        <taxon>Agaricales</taxon>
        <taxon>Marasmiineae</taxon>
        <taxon>Mycenaceae</taxon>
        <taxon>Mycena</taxon>
    </lineage>
</organism>
<dbReference type="InterPro" id="IPR036537">
    <property type="entry name" value="Adaptor_Cbl_N_dom_sf"/>
</dbReference>
<feature type="compositionally biased region" description="Gly residues" evidence="1">
    <location>
        <begin position="290"/>
        <end position="311"/>
    </location>
</feature>
<evidence type="ECO:0000313" key="3">
    <source>
        <dbReference type="Proteomes" id="UP000623467"/>
    </source>
</evidence>
<comment type="caution">
    <text evidence="2">The sequence shown here is derived from an EMBL/GenBank/DDBJ whole genome shotgun (WGS) entry which is preliminary data.</text>
</comment>
<dbReference type="OrthoDB" id="3069255at2759"/>
<reference evidence="2" key="1">
    <citation type="submission" date="2020-05" db="EMBL/GenBank/DDBJ databases">
        <title>Mycena genomes resolve the evolution of fungal bioluminescence.</title>
        <authorList>
            <person name="Tsai I.J."/>
        </authorList>
    </citation>
    <scope>NUCLEOTIDE SEQUENCE</scope>
    <source>
        <strain evidence="2">160909Yilan</strain>
    </source>
</reference>
<dbReference type="GO" id="GO:0007166">
    <property type="term" value="P:cell surface receptor signaling pathway"/>
    <property type="evidence" value="ECO:0007669"/>
    <property type="project" value="InterPro"/>
</dbReference>
<protein>
    <submittedName>
        <fullName evidence="2">Uncharacterized protein</fullName>
    </submittedName>
</protein>
<accession>A0A8H7CB52</accession>
<dbReference type="EMBL" id="JACAZH010000060">
    <property type="protein sequence ID" value="KAF7331194.1"/>
    <property type="molecule type" value="Genomic_DNA"/>
</dbReference>
<gene>
    <name evidence="2" type="ORF">MSAN_02438100</name>
</gene>
<evidence type="ECO:0000313" key="2">
    <source>
        <dbReference type="EMBL" id="KAF7331194.1"/>
    </source>
</evidence>
<dbReference type="InterPro" id="IPR059179">
    <property type="entry name" value="MLKL-like_MCAfunc"/>
</dbReference>
<dbReference type="CDD" id="cd21037">
    <property type="entry name" value="MLKL_NTD"/>
    <property type="match status" value="1"/>
</dbReference>
<name>A0A8H7CB52_9AGAR</name>
<sequence length="337" mass="35722">MQRRANSKLGAGVRALICYTLSHTFLPALILAPSSCGTLAGMCCFQSLPRLFRRVRKSSTRTSPPARKLSHSDSEEPQQEPQPKTNAETARTAMNMLKFALKELGNISSNIPMGGILSGVIAPLLDITERIQQTSNNAEGLVQLALRIEHLTPIVTQMAGNDPQKGQGIVEKLQKELESITTELGAARSRGKLNQFFNSVDNASILDKHNTALDRLIADCTLNTVQEIAESFRERSELKMQEFYPGRISTVGNITGGIGGKGGDGRTGGEGGPGEGPQIDADEQVKIGNVSGGTGGAGGTGIDVGGKGGPGKAPVLNLRRNRVSLKAEPQAEEDSIL</sequence>
<evidence type="ECO:0000256" key="1">
    <source>
        <dbReference type="SAM" id="MobiDB-lite"/>
    </source>
</evidence>
<feature type="region of interest" description="Disordered" evidence="1">
    <location>
        <begin position="56"/>
        <end position="87"/>
    </location>
</feature>
<dbReference type="AlphaFoldDB" id="A0A8H7CB52"/>
<feature type="compositionally biased region" description="Gly residues" evidence="1">
    <location>
        <begin position="254"/>
        <end position="275"/>
    </location>
</feature>
<dbReference type="Proteomes" id="UP000623467">
    <property type="component" value="Unassembled WGS sequence"/>
</dbReference>
<dbReference type="Gene3D" id="1.20.930.20">
    <property type="entry name" value="Adaptor protein Cbl, N-terminal domain"/>
    <property type="match status" value="1"/>
</dbReference>
<feature type="region of interest" description="Disordered" evidence="1">
    <location>
        <begin position="254"/>
        <end position="337"/>
    </location>
</feature>
<keyword evidence="3" id="KW-1185">Reference proteome</keyword>
<proteinExistence type="predicted"/>